<dbReference type="STRING" id="459349.CLOAM1179"/>
<dbReference type="InterPro" id="IPR052698">
    <property type="entry name" value="MoCofactor_Util/Proc"/>
</dbReference>
<dbReference type="AlphaFoldDB" id="B0VI65"/>
<dbReference type="Pfam" id="PF02625">
    <property type="entry name" value="XdhC_CoxI"/>
    <property type="match status" value="1"/>
</dbReference>
<dbReference type="PANTHER" id="PTHR30388">
    <property type="entry name" value="ALDEHYDE OXIDOREDUCTASE MOLYBDENUM COFACTOR ASSEMBLY PROTEIN"/>
    <property type="match status" value="1"/>
</dbReference>
<accession>B0VI65</accession>
<dbReference type="HOGENOM" id="CLU_041115_4_1_0"/>
<reference evidence="3 4" key="1">
    <citation type="journal article" date="2008" name="J. Bacteriol.">
        <title>'Candidatus Cloacamonas acidaminovorans': genome sequence reconstruction provides a first glimpse of a new bacterial division.</title>
        <authorList>
            <person name="Pelletier E."/>
            <person name="Kreimeyer A."/>
            <person name="Bocs S."/>
            <person name="Rouy Z."/>
            <person name="Gyapay G."/>
            <person name="Chouari R."/>
            <person name="Riviere D."/>
            <person name="Ganesan A."/>
            <person name="Daegelen P."/>
            <person name="Sghir A."/>
            <person name="Cohen G.N."/>
            <person name="Medigue C."/>
            <person name="Weissenbach J."/>
            <person name="Le Paslier D."/>
        </authorList>
    </citation>
    <scope>NUCLEOTIDE SEQUENCE [LARGE SCALE GENOMIC DNA]</scope>
    <source>
        <strain evidence="4">Evry</strain>
    </source>
</reference>
<evidence type="ECO:0000313" key="3">
    <source>
        <dbReference type="EMBL" id="CAO81041.1"/>
    </source>
</evidence>
<dbReference type="InterPro" id="IPR027051">
    <property type="entry name" value="XdhC_Rossmann_dom"/>
</dbReference>
<proteinExistence type="predicted"/>
<gene>
    <name evidence="3" type="ordered locus">CLOAM1179</name>
</gene>
<sequence length="286" mass="31946">MSFIKFCLEVLMDNLAYFEKLLILLQEHSPVWQANIIESDGSTPAKTGMKLAIPLKEEPFGNLGGGELEHTVIEKIRNDKPGKATIYIFNLSADGSKSGIETSMLCGGYVKVYVEPLFSPDKLYIIGAGHCGKALGKLACLCGFYVVLIDNRKEIIDNLPEDCCHRAIYHDYANLAEIIDFNPNTWIVIMTHGHLHDKEVLEQCLRKPFRYLGMIGSKTKAAATFTKLKEKGFTPEELAKCHSPVGLPIGSNTPYEIAVSIMAELISLRNLQDKEEKSFVHKEIKR</sequence>
<evidence type="ECO:0000259" key="1">
    <source>
        <dbReference type="Pfam" id="PF02625"/>
    </source>
</evidence>
<dbReference type="Pfam" id="PF13478">
    <property type="entry name" value="XdhC_C"/>
    <property type="match status" value="1"/>
</dbReference>
<dbReference type="InterPro" id="IPR036291">
    <property type="entry name" value="NAD(P)-bd_dom_sf"/>
</dbReference>
<dbReference type="InterPro" id="IPR003777">
    <property type="entry name" value="XdhC_CoxI"/>
</dbReference>
<dbReference type="PANTHER" id="PTHR30388:SF6">
    <property type="entry name" value="XANTHINE DEHYDROGENASE SUBUNIT A-RELATED"/>
    <property type="match status" value="1"/>
</dbReference>
<dbReference type="Gene3D" id="3.40.50.720">
    <property type="entry name" value="NAD(P)-binding Rossmann-like Domain"/>
    <property type="match status" value="1"/>
</dbReference>
<organism evidence="3 4">
    <name type="scientific">Cloacimonas acidaminovorans (strain Evry)</name>
    <dbReference type="NCBI Taxonomy" id="459349"/>
    <lineage>
        <taxon>Bacteria</taxon>
        <taxon>Pseudomonadati</taxon>
        <taxon>Candidatus Cloacimonadota</taxon>
        <taxon>Candidatus Cloacimonadia</taxon>
        <taxon>Candidatus Cloacimonadales</taxon>
        <taxon>Candidatus Cloacimonadaceae</taxon>
        <taxon>Candidatus Cloacimonas</taxon>
    </lineage>
</organism>
<name>B0VI65_CLOAI</name>
<evidence type="ECO:0000313" key="4">
    <source>
        <dbReference type="Proteomes" id="UP000002019"/>
    </source>
</evidence>
<dbReference type="EMBL" id="CU466930">
    <property type="protein sequence ID" value="CAO81041.1"/>
    <property type="molecule type" value="Genomic_DNA"/>
</dbReference>
<dbReference type="eggNOG" id="COG1975">
    <property type="taxonomic scope" value="Bacteria"/>
</dbReference>
<feature type="domain" description="XdhC Rossmann" evidence="2">
    <location>
        <begin position="123"/>
        <end position="265"/>
    </location>
</feature>
<dbReference type="SUPFAM" id="SSF51735">
    <property type="entry name" value="NAD(P)-binding Rossmann-fold domains"/>
    <property type="match status" value="1"/>
</dbReference>
<protein>
    <submittedName>
        <fullName evidence="3">MPT insertase (Molybdopyranopterin monophosphate insertase) (Xanthine dehydrogenase accessory protein) (Chaperone XdhC) (XdhC)</fullName>
    </submittedName>
</protein>
<evidence type="ECO:0000259" key="2">
    <source>
        <dbReference type="Pfam" id="PF13478"/>
    </source>
</evidence>
<dbReference type="Proteomes" id="UP000002019">
    <property type="component" value="Chromosome"/>
</dbReference>
<keyword evidence="4" id="KW-1185">Reference proteome</keyword>
<dbReference type="KEGG" id="caci:CLOAM1179"/>
<feature type="domain" description="XdhC- CoxI" evidence="1">
    <location>
        <begin position="25"/>
        <end position="77"/>
    </location>
</feature>